<accession>A0A0A9AGS1</accession>
<reference evidence="1" key="2">
    <citation type="journal article" date="2015" name="Data Brief">
        <title>Shoot transcriptome of the giant reed, Arundo donax.</title>
        <authorList>
            <person name="Barrero R.A."/>
            <person name="Guerrero F.D."/>
            <person name="Moolhuijzen P."/>
            <person name="Goolsby J.A."/>
            <person name="Tidwell J."/>
            <person name="Bellgard S.E."/>
            <person name="Bellgard M.I."/>
        </authorList>
    </citation>
    <scope>NUCLEOTIDE SEQUENCE</scope>
    <source>
        <tissue evidence="1">Shoot tissue taken approximately 20 cm above the soil surface</tissue>
    </source>
</reference>
<sequence length="9" mass="1051">MENSKSQDL</sequence>
<proteinExistence type="predicted"/>
<name>A0A0A9AGS1_ARUDO</name>
<reference evidence="1" key="1">
    <citation type="submission" date="2014-09" db="EMBL/GenBank/DDBJ databases">
        <authorList>
            <person name="Magalhaes I.L.F."/>
            <person name="Oliveira U."/>
            <person name="Santos F.R."/>
            <person name="Vidigal T.H.D.A."/>
            <person name="Brescovit A.D."/>
            <person name="Santos A.J."/>
        </authorList>
    </citation>
    <scope>NUCLEOTIDE SEQUENCE</scope>
    <source>
        <tissue evidence="1">Shoot tissue taken approximately 20 cm above the soil surface</tissue>
    </source>
</reference>
<organism evidence="1">
    <name type="scientific">Arundo donax</name>
    <name type="common">Giant reed</name>
    <name type="synonym">Donax arundinaceus</name>
    <dbReference type="NCBI Taxonomy" id="35708"/>
    <lineage>
        <taxon>Eukaryota</taxon>
        <taxon>Viridiplantae</taxon>
        <taxon>Streptophyta</taxon>
        <taxon>Embryophyta</taxon>
        <taxon>Tracheophyta</taxon>
        <taxon>Spermatophyta</taxon>
        <taxon>Magnoliopsida</taxon>
        <taxon>Liliopsida</taxon>
        <taxon>Poales</taxon>
        <taxon>Poaceae</taxon>
        <taxon>PACMAD clade</taxon>
        <taxon>Arundinoideae</taxon>
        <taxon>Arundineae</taxon>
        <taxon>Arundo</taxon>
    </lineage>
</organism>
<dbReference type="EMBL" id="GBRH01247534">
    <property type="protein sequence ID" value="JAD50361.1"/>
    <property type="molecule type" value="Transcribed_RNA"/>
</dbReference>
<evidence type="ECO:0000313" key="1">
    <source>
        <dbReference type="EMBL" id="JAD50361.1"/>
    </source>
</evidence>
<protein>
    <submittedName>
        <fullName evidence="1">Uncharacterized protein</fullName>
    </submittedName>
</protein>